<comment type="caution">
    <text evidence="2">The sequence shown here is derived from an EMBL/GenBank/DDBJ whole genome shotgun (WGS) entry which is preliminary data.</text>
</comment>
<feature type="transmembrane region" description="Helical" evidence="1">
    <location>
        <begin position="41"/>
        <end position="62"/>
    </location>
</feature>
<evidence type="ECO:0000313" key="2">
    <source>
        <dbReference type="EMBL" id="OAL10396.1"/>
    </source>
</evidence>
<gene>
    <name evidence="2" type="ORF">A6V39_03100</name>
</gene>
<accession>A0A1A9QEL8</accession>
<proteinExistence type="predicted"/>
<dbReference type="Proteomes" id="UP000077623">
    <property type="component" value="Unassembled WGS sequence"/>
</dbReference>
<keyword evidence="1" id="KW-0812">Transmembrane</keyword>
<sequence length="167" mass="19020">MEQLIIKWKHWYWYLALLFNIAIPALIAVDRKVNNGSGGSGSMLMLCIAPSLVFPLLLVYMYYTMREFKACREIIKDDRFGFFWKGVLASFISFNLFIISLVVSWKAQTAAAATVGYTALAFTCILGVASGACLSWYEFCVNWDIFYNKNKETIIASYLSNKKARNI</sequence>
<dbReference type="AlphaFoldDB" id="A0A1A9QEL8"/>
<protein>
    <submittedName>
        <fullName evidence="2">Uncharacterized protein</fullName>
    </submittedName>
</protein>
<feature type="transmembrane region" description="Helical" evidence="1">
    <location>
        <begin position="12"/>
        <end position="29"/>
    </location>
</feature>
<name>A0A1A9QEL8_9MOLU</name>
<keyword evidence="1" id="KW-0472">Membrane</keyword>
<feature type="transmembrane region" description="Helical" evidence="1">
    <location>
        <begin position="115"/>
        <end position="137"/>
    </location>
</feature>
<evidence type="ECO:0000256" key="1">
    <source>
        <dbReference type="SAM" id="Phobius"/>
    </source>
</evidence>
<feature type="transmembrane region" description="Helical" evidence="1">
    <location>
        <begin position="82"/>
        <end position="103"/>
    </location>
</feature>
<dbReference type="STRING" id="432608.A6V39_03100"/>
<dbReference type="RefSeq" id="WP_187150238.1">
    <property type="nucleotide sequence ID" value="NZ_LWUJ01000011.1"/>
</dbReference>
<keyword evidence="1" id="KW-1133">Transmembrane helix</keyword>
<evidence type="ECO:0000313" key="3">
    <source>
        <dbReference type="Proteomes" id="UP000077623"/>
    </source>
</evidence>
<organism evidence="2 3">
    <name type="scientific">Candidatus Mycoplasma haematobovis</name>
    <dbReference type="NCBI Taxonomy" id="432608"/>
    <lineage>
        <taxon>Bacteria</taxon>
        <taxon>Bacillati</taxon>
        <taxon>Mycoplasmatota</taxon>
        <taxon>Mollicutes</taxon>
        <taxon>Mycoplasmataceae</taxon>
        <taxon>Mycoplasma</taxon>
    </lineage>
</organism>
<keyword evidence="3" id="KW-1185">Reference proteome</keyword>
<dbReference type="EMBL" id="LWUJ01000011">
    <property type="protein sequence ID" value="OAL10396.1"/>
    <property type="molecule type" value="Genomic_DNA"/>
</dbReference>
<reference evidence="3" key="1">
    <citation type="submission" date="2016-04" db="EMBL/GenBank/DDBJ databases">
        <authorList>
            <person name="Quiroz-Castaneda R.E."/>
            <person name="Martinez-Ocampo F."/>
        </authorList>
    </citation>
    <scope>NUCLEOTIDE SEQUENCE [LARGE SCALE GENOMIC DNA]</scope>
    <source>
        <strain evidence="3">INIFAP01</strain>
    </source>
</reference>